<dbReference type="CDD" id="cd05013">
    <property type="entry name" value="SIS_RpiR"/>
    <property type="match status" value="1"/>
</dbReference>
<evidence type="ECO:0000313" key="5">
    <source>
        <dbReference type="EMBL" id="MBU5593266.1"/>
    </source>
</evidence>
<dbReference type="InterPro" id="IPR035472">
    <property type="entry name" value="RpiR-like_SIS"/>
</dbReference>
<gene>
    <name evidence="5" type="ORF">KQI89_16070</name>
</gene>
<feature type="domain" description="HTH rpiR-type" evidence="4">
    <location>
        <begin position="4"/>
        <end position="80"/>
    </location>
</feature>
<name>A0ABS6F416_9CLOT</name>
<reference evidence="5 6" key="1">
    <citation type="submission" date="2021-06" db="EMBL/GenBank/DDBJ databases">
        <authorList>
            <person name="Sun Q."/>
            <person name="Li D."/>
        </authorList>
    </citation>
    <scope>NUCLEOTIDE SEQUENCE [LARGE SCALE GENOMIC DNA]</scope>
    <source>
        <strain evidence="5 6">MSJ-4</strain>
    </source>
</reference>
<protein>
    <submittedName>
        <fullName evidence="5">MurR/RpiR family transcriptional regulator</fullName>
    </submittedName>
</protein>
<evidence type="ECO:0000259" key="4">
    <source>
        <dbReference type="PROSITE" id="PS51071"/>
    </source>
</evidence>
<evidence type="ECO:0000256" key="2">
    <source>
        <dbReference type="ARBA" id="ARBA00023125"/>
    </source>
</evidence>
<dbReference type="PANTHER" id="PTHR30514:SF21">
    <property type="entry name" value="RPIR-FAMILY TRANSCRIPTIONAL REGULATOR"/>
    <property type="match status" value="1"/>
</dbReference>
<keyword evidence="6" id="KW-1185">Reference proteome</keyword>
<comment type="caution">
    <text evidence="5">The sequence shown here is derived from an EMBL/GenBank/DDBJ whole genome shotgun (WGS) entry which is preliminary data.</text>
</comment>
<dbReference type="Pfam" id="PF01418">
    <property type="entry name" value="HTH_6"/>
    <property type="match status" value="1"/>
</dbReference>
<sequence length="266" mass="30824">MGEVIYRLLFFVNSNKEKDVYYTIAWTMLQNIKEVPRLNINQLADMCYTSTSTISRFIKKLGYESFGDFKEKVELVLGYYKRDISFHPDFGEKSDIDPSSMVKNFYGVINNHLKETCNNLDIRKLDKLLELIYQHKKINFFGMQFSQYMSMEIQAKLLALGKFVTAFVDVKEQLKCAEESDEGSLAIILSIAGRVGKTDLVNKIKESKSKLVVITQNPKVDFLEDADLVILFGNKNTDKEEFLLGGRYALLSIIDLMYYRYVFLYN</sequence>
<keyword evidence="1" id="KW-0805">Transcription regulation</keyword>
<keyword evidence="2" id="KW-0238">DNA-binding</keyword>
<evidence type="ECO:0000256" key="1">
    <source>
        <dbReference type="ARBA" id="ARBA00023015"/>
    </source>
</evidence>
<dbReference type="EMBL" id="JAHLQL010000008">
    <property type="protein sequence ID" value="MBU5593266.1"/>
    <property type="molecule type" value="Genomic_DNA"/>
</dbReference>
<accession>A0ABS6F416</accession>
<dbReference type="PROSITE" id="PS51071">
    <property type="entry name" value="HTH_RPIR"/>
    <property type="match status" value="1"/>
</dbReference>
<evidence type="ECO:0000256" key="3">
    <source>
        <dbReference type="ARBA" id="ARBA00023163"/>
    </source>
</evidence>
<dbReference type="Pfam" id="PF01380">
    <property type="entry name" value="SIS"/>
    <property type="match status" value="1"/>
</dbReference>
<proteinExistence type="predicted"/>
<dbReference type="RefSeq" id="WP_216457938.1">
    <property type="nucleotide sequence ID" value="NZ_JAHLQL010000008.1"/>
</dbReference>
<keyword evidence="3" id="KW-0804">Transcription</keyword>
<dbReference type="InterPro" id="IPR047640">
    <property type="entry name" value="RpiR-like"/>
</dbReference>
<dbReference type="InterPro" id="IPR001347">
    <property type="entry name" value="SIS_dom"/>
</dbReference>
<organism evidence="5 6">
    <name type="scientific">Clostridium simiarum</name>
    <dbReference type="NCBI Taxonomy" id="2841506"/>
    <lineage>
        <taxon>Bacteria</taxon>
        <taxon>Bacillati</taxon>
        <taxon>Bacillota</taxon>
        <taxon>Clostridia</taxon>
        <taxon>Eubacteriales</taxon>
        <taxon>Clostridiaceae</taxon>
        <taxon>Clostridium</taxon>
    </lineage>
</organism>
<dbReference type="PANTHER" id="PTHR30514">
    <property type="entry name" value="GLUCOKINASE"/>
    <property type="match status" value="1"/>
</dbReference>
<dbReference type="Proteomes" id="UP000736583">
    <property type="component" value="Unassembled WGS sequence"/>
</dbReference>
<dbReference type="InterPro" id="IPR000281">
    <property type="entry name" value="HTH_RpiR"/>
</dbReference>
<evidence type="ECO:0000313" key="6">
    <source>
        <dbReference type="Proteomes" id="UP000736583"/>
    </source>
</evidence>